<gene>
    <name evidence="1" type="ORF">PPL_07894</name>
</gene>
<reference evidence="1 2" key="1">
    <citation type="journal article" date="2011" name="Genome Res.">
        <title>Phylogeny-wide analysis of social amoeba genomes highlights ancient origins for complex intercellular communication.</title>
        <authorList>
            <person name="Heidel A.J."/>
            <person name="Lawal H.M."/>
            <person name="Felder M."/>
            <person name="Schilde C."/>
            <person name="Helps N.R."/>
            <person name="Tunggal B."/>
            <person name="Rivero F."/>
            <person name="John U."/>
            <person name="Schleicher M."/>
            <person name="Eichinger L."/>
            <person name="Platzer M."/>
            <person name="Noegel A.A."/>
            <person name="Schaap P."/>
            <person name="Gloeckner G."/>
        </authorList>
    </citation>
    <scope>NUCLEOTIDE SEQUENCE [LARGE SCALE GENOMIC DNA]</scope>
    <source>
        <strain evidence="2">ATCC 26659 / Pp 5 / PN500</strain>
    </source>
</reference>
<dbReference type="GeneID" id="31363375"/>
<dbReference type="InParanoid" id="D3BH92"/>
<proteinExistence type="predicted"/>
<accession>D3BH92</accession>
<organism evidence="1 2">
    <name type="scientific">Heterostelium pallidum (strain ATCC 26659 / Pp 5 / PN500)</name>
    <name type="common">Cellular slime mold</name>
    <name type="synonym">Polysphondylium pallidum</name>
    <dbReference type="NCBI Taxonomy" id="670386"/>
    <lineage>
        <taxon>Eukaryota</taxon>
        <taxon>Amoebozoa</taxon>
        <taxon>Evosea</taxon>
        <taxon>Eumycetozoa</taxon>
        <taxon>Dictyostelia</taxon>
        <taxon>Acytosteliales</taxon>
        <taxon>Acytosteliaceae</taxon>
        <taxon>Heterostelium</taxon>
    </lineage>
</organism>
<dbReference type="EMBL" id="ADBJ01000035">
    <property type="protein sequence ID" value="EFA79476.1"/>
    <property type="molecule type" value="Genomic_DNA"/>
</dbReference>
<evidence type="ECO:0000313" key="2">
    <source>
        <dbReference type="Proteomes" id="UP000001396"/>
    </source>
</evidence>
<dbReference type="SUPFAM" id="SSF47072">
    <property type="entry name" value="Cysteine alpha-hairpin motif"/>
    <property type="match status" value="1"/>
</dbReference>
<sequence>MVVKPQDRDDNPFKLSPRFKNKTIVTKREPRHCFDFVEVYAYCLNVNDFEISKCANQLKELEKCNKDMTQPRRESSFNYHLQRVIKNKYRIPI</sequence>
<dbReference type="FunCoup" id="D3BH92">
    <property type="interactions" value="421"/>
</dbReference>
<dbReference type="Proteomes" id="UP000001396">
    <property type="component" value="Unassembled WGS sequence"/>
</dbReference>
<dbReference type="RefSeq" id="XP_020431597.1">
    <property type="nucleotide sequence ID" value="XM_020578728.1"/>
</dbReference>
<evidence type="ECO:0000313" key="1">
    <source>
        <dbReference type="EMBL" id="EFA79476.1"/>
    </source>
</evidence>
<dbReference type="InterPro" id="IPR009069">
    <property type="entry name" value="Cys_alpha_HP_mot_SF"/>
</dbReference>
<protein>
    <submittedName>
        <fullName evidence="1">Putative mitochondrial protein</fullName>
    </submittedName>
</protein>
<dbReference type="AlphaFoldDB" id="D3BH92"/>
<dbReference type="OMA" id="FEISKCA"/>
<comment type="caution">
    <text evidence="1">The sequence shown here is derived from an EMBL/GenBank/DDBJ whole genome shotgun (WGS) entry which is preliminary data.</text>
</comment>
<keyword evidence="2" id="KW-1185">Reference proteome</keyword>
<name>D3BH92_HETP5</name>